<reference evidence="4 5" key="1">
    <citation type="submission" date="2017-07" db="EMBL/GenBank/DDBJ databases">
        <title>Draft genome sequence of aerobic hyperthermophilic archaea, Pyrobaculum aerophilum YKB31 and YKB32.</title>
        <authorList>
            <person name="Mochizuki T."/>
            <person name="Berliner A.J."/>
            <person name="Yoshida-Takashima Y."/>
            <person name="Takaki Y."/>
            <person name="Nunoura T."/>
            <person name="Takai K."/>
        </authorList>
    </citation>
    <scope>NUCLEOTIDE SEQUENCE [LARGE SCALE GENOMIC DNA]</scope>
    <source>
        <strain evidence="2 5">YKB31</strain>
        <strain evidence="3 4">YKB32</strain>
    </source>
</reference>
<proteinExistence type="predicted"/>
<dbReference type="EMBL" id="NMUF01000011">
    <property type="protein sequence ID" value="RFA99051.1"/>
    <property type="molecule type" value="Genomic_DNA"/>
</dbReference>
<evidence type="ECO:0000313" key="5">
    <source>
        <dbReference type="Proteomes" id="UP000257123"/>
    </source>
</evidence>
<dbReference type="Proteomes" id="UP000257123">
    <property type="component" value="Unassembled WGS sequence"/>
</dbReference>
<accession>A0A371QYE4</accession>
<name>A0A371QYE4_9CREN</name>
<evidence type="ECO:0000313" key="3">
    <source>
        <dbReference type="EMBL" id="RFA99051.1"/>
    </source>
</evidence>
<dbReference type="OrthoDB" id="378152at2157"/>
<evidence type="ECO:0000313" key="4">
    <source>
        <dbReference type="Proteomes" id="UP000256877"/>
    </source>
</evidence>
<feature type="transmembrane region" description="Helical" evidence="1">
    <location>
        <begin position="7"/>
        <end position="25"/>
    </location>
</feature>
<comment type="caution">
    <text evidence="2">The sequence shown here is derived from an EMBL/GenBank/DDBJ whole genome shotgun (WGS) entry which is preliminary data.</text>
</comment>
<protein>
    <submittedName>
        <fullName evidence="2">Respiratory chain protein</fullName>
    </submittedName>
</protein>
<evidence type="ECO:0000313" key="2">
    <source>
        <dbReference type="EMBL" id="RFA95723.1"/>
    </source>
</evidence>
<feature type="transmembrane region" description="Helical" evidence="1">
    <location>
        <begin position="31"/>
        <end position="48"/>
    </location>
</feature>
<keyword evidence="1" id="KW-0472">Membrane</keyword>
<dbReference type="EMBL" id="NMUE01000019">
    <property type="protein sequence ID" value="RFA95723.1"/>
    <property type="molecule type" value="Genomic_DNA"/>
</dbReference>
<sequence>MRVLKAFSLVVAVVLIGAAVINAVTAFNPPLFSAFLVLGMMALSYYYFERWYERWVREAGSKSH</sequence>
<dbReference type="AlphaFoldDB" id="A0A371QYE4"/>
<dbReference type="Proteomes" id="UP000256877">
    <property type="component" value="Unassembled WGS sequence"/>
</dbReference>
<gene>
    <name evidence="2" type="ORF">CGL51_06910</name>
    <name evidence="3" type="ORF">CGL52_05470</name>
</gene>
<keyword evidence="1" id="KW-1133">Transmembrane helix</keyword>
<evidence type="ECO:0000256" key="1">
    <source>
        <dbReference type="SAM" id="Phobius"/>
    </source>
</evidence>
<dbReference type="RefSeq" id="WP_116421189.1">
    <property type="nucleotide sequence ID" value="NZ_NMUE01000019.1"/>
</dbReference>
<keyword evidence="1" id="KW-0812">Transmembrane</keyword>
<organism evidence="2 5">
    <name type="scientific">Pyrobaculum aerophilum</name>
    <dbReference type="NCBI Taxonomy" id="13773"/>
    <lineage>
        <taxon>Archaea</taxon>
        <taxon>Thermoproteota</taxon>
        <taxon>Thermoprotei</taxon>
        <taxon>Thermoproteales</taxon>
        <taxon>Thermoproteaceae</taxon>
        <taxon>Pyrobaculum</taxon>
    </lineage>
</organism>